<dbReference type="PANTHER" id="PTHR22811">
    <property type="entry name" value="TRANSMEMBRANE EMP24 DOMAIN-CONTAINING PROTEIN"/>
    <property type="match status" value="1"/>
</dbReference>
<organism evidence="11 12">
    <name type="scientific">Lithospermum erythrorhizon</name>
    <name type="common">Purple gromwell</name>
    <name type="synonym">Lithospermum officinale var. erythrorhizon</name>
    <dbReference type="NCBI Taxonomy" id="34254"/>
    <lineage>
        <taxon>Eukaryota</taxon>
        <taxon>Viridiplantae</taxon>
        <taxon>Streptophyta</taxon>
        <taxon>Embryophyta</taxon>
        <taxon>Tracheophyta</taxon>
        <taxon>Spermatophyta</taxon>
        <taxon>Magnoliopsida</taxon>
        <taxon>eudicotyledons</taxon>
        <taxon>Gunneridae</taxon>
        <taxon>Pentapetalae</taxon>
        <taxon>asterids</taxon>
        <taxon>lamiids</taxon>
        <taxon>Boraginales</taxon>
        <taxon>Boraginaceae</taxon>
        <taxon>Boraginoideae</taxon>
        <taxon>Lithospermeae</taxon>
        <taxon>Lithospermum</taxon>
    </lineage>
</organism>
<evidence type="ECO:0000256" key="3">
    <source>
        <dbReference type="ARBA" id="ARBA00022692"/>
    </source>
</evidence>
<dbReference type="SMART" id="SM01190">
    <property type="entry name" value="EMP24_GP25L"/>
    <property type="match status" value="1"/>
</dbReference>
<dbReference type="PROSITE" id="PS50866">
    <property type="entry name" value="GOLD"/>
    <property type="match status" value="1"/>
</dbReference>
<evidence type="ECO:0000256" key="6">
    <source>
        <dbReference type="ARBA" id="ARBA00023136"/>
    </source>
</evidence>
<protein>
    <submittedName>
        <fullName evidence="11">Vesicle coat protein</fullName>
    </submittedName>
</protein>
<keyword evidence="5 8" id="KW-1133">Transmembrane helix</keyword>
<keyword evidence="11" id="KW-0946">Virion</keyword>
<evidence type="ECO:0000256" key="4">
    <source>
        <dbReference type="ARBA" id="ARBA00022729"/>
    </source>
</evidence>
<dbReference type="Pfam" id="PF01105">
    <property type="entry name" value="EMP24_GP25L"/>
    <property type="match status" value="1"/>
</dbReference>
<keyword evidence="4 9" id="KW-0732">Signal</keyword>
<gene>
    <name evidence="11" type="ORF">LIER_01275</name>
</gene>
<dbReference type="GO" id="GO:0016020">
    <property type="term" value="C:membrane"/>
    <property type="evidence" value="ECO:0007669"/>
    <property type="project" value="UniProtKB-SubCell"/>
</dbReference>
<evidence type="ECO:0000256" key="5">
    <source>
        <dbReference type="ARBA" id="ARBA00022989"/>
    </source>
</evidence>
<comment type="subcellular location">
    <subcellularLocation>
        <location evidence="1 7">Membrane</location>
        <topology evidence="1 7">Single-pass type I membrane protein</topology>
    </subcellularLocation>
</comment>
<keyword evidence="6 8" id="KW-0472">Membrane</keyword>
<evidence type="ECO:0000313" key="12">
    <source>
        <dbReference type="Proteomes" id="UP001454036"/>
    </source>
</evidence>
<feature type="chain" id="PRO_5043382830" evidence="9">
    <location>
        <begin position="29"/>
        <end position="216"/>
    </location>
</feature>
<evidence type="ECO:0000256" key="9">
    <source>
        <dbReference type="SAM" id="SignalP"/>
    </source>
</evidence>
<accession>A0AAV3NLI0</accession>
<dbReference type="InterPro" id="IPR009038">
    <property type="entry name" value="GOLD_dom"/>
</dbReference>
<feature type="domain" description="GOLD" evidence="10">
    <location>
        <begin position="38"/>
        <end position="151"/>
    </location>
</feature>
<reference evidence="11 12" key="1">
    <citation type="submission" date="2024-01" db="EMBL/GenBank/DDBJ databases">
        <title>The complete chloroplast genome sequence of Lithospermum erythrorhizon: insights into the phylogenetic relationship among Boraginaceae species and the maternal lineages of purple gromwells.</title>
        <authorList>
            <person name="Okada T."/>
            <person name="Watanabe K."/>
        </authorList>
    </citation>
    <scope>NUCLEOTIDE SEQUENCE [LARGE SCALE GENOMIC DNA]</scope>
</reference>
<evidence type="ECO:0000256" key="7">
    <source>
        <dbReference type="RuleBase" id="RU003827"/>
    </source>
</evidence>
<dbReference type="EMBL" id="BAABME010000121">
    <property type="protein sequence ID" value="GAA0139802.1"/>
    <property type="molecule type" value="Genomic_DNA"/>
</dbReference>
<keyword evidence="12" id="KW-1185">Reference proteome</keyword>
<evidence type="ECO:0000256" key="1">
    <source>
        <dbReference type="ARBA" id="ARBA00004479"/>
    </source>
</evidence>
<proteinExistence type="inferred from homology"/>
<sequence length="216" mass="24035">MVGESVNFHGGFIFLILLFFSIFVRSQAVWLTLPSKGTKCISEELHNNILVLGDYVVISDDSNHHPPQTISIKVTSPFGKTIYQMESVTHGQFAFAASESGNYLACFSSDGNHGIEDVSVNVDWKSGVAAKDWDSVARKENVEGLALELMKLGAVVEAVRENLIYLKTRESEMWSVSEITNSRVAWYSMMSVGICISASVLQIAYLKQYFHQKKVI</sequence>
<keyword evidence="3 7" id="KW-0812">Transmembrane</keyword>
<keyword evidence="11" id="KW-0167">Capsid protein</keyword>
<name>A0AAV3NLI0_LITER</name>
<dbReference type="Proteomes" id="UP001454036">
    <property type="component" value="Unassembled WGS sequence"/>
</dbReference>
<evidence type="ECO:0000256" key="8">
    <source>
        <dbReference type="SAM" id="Phobius"/>
    </source>
</evidence>
<evidence type="ECO:0000259" key="10">
    <source>
        <dbReference type="PROSITE" id="PS50866"/>
    </source>
</evidence>
<comment type="caution">
    <text evidence="11">The sequence shown here is derived from an EMBL/GenBank/DDBJ whole genome shotgun (WGS) entry which is preliminary data.</text>
</comment>
<feature type="transmembrane region" description="Helical" evidence="8">
    <location>
        <begin position="184"/>
        <end position="206"/>
    </location>
</feature>
<evidence type="ECO:0000313" key="11">
    <source>
        <dbReference type="EMBL" id="GAA0139802.1"/>
    </source>
</evidence>
<dbReference type="InterPro" id="IPR015720">
    <property type="entry name" value="Emp24-like"/>
</dbReference>
<feature type="signal peptide" evidence="9">
    <location>
        <begin position="1"/>
        <end position="28"/>
    </location>
</feature>
<evidence type="ECO:0000256" key="2">
    <source>
        <dbReference type="ARBA" id="ARBA00007104"/>
    </source>
</evidence>
<dbReference type="AlphaFoldDB" id="A0AAV3NLI0"/>
<comment type="similarity">
    <text evidence="2 7">Belongs to the EMP24/GP25L family.</text>
</comment>